<organism evidence="3 4">
    <name type="scientific">Pseudomonas endophytica</name>
    <dbReference type="NCBI Taxonomy" id="1563157"/>
    <lineage>
        <taxon>Bacteria</taxon>
        <taxon>Pseudomonadati</taxon>
        <taxon>Pseudomonadota</taxon>
        <taxon>Gammaproteobacteria</taxon>
        <taxon>Pseudomonadales</taxon>
        <taxon>Pseudomonadaceae</taxon>
        <taxon>Pseudomonas</taxon>
    </lineage>
</organism>
<dbReference type="InterPro" id="IPR011765">
    <property type="entry name" value="Pept_M16_N"/>
</dbReference>
<name>A0A0Q0YWZ5_9PSED</name>
<dbReference type="Pfam" id="PF00675">
    <property type="entry name" value="Peptidase_M16"/>
    <property type="match status" value="1"/>
</dbReference>
<dbReference type="InterPro" id="IPR050361">
    <property type="entry name" value="MPP/UQCRC_Complex"/>
</dbReference>
<reference evidence="3 4" key="1">
    <citation type="submission" date="2015-10" db="EMBL/GenBank/DDBJ databases">
        <title>Pseudomonas helleri sp. nov. and Pseudomonas weihenstephanensis sp. nov., isolated from raw cows milk.</title>
        <authorList>
            <person name="Von Neubeck M."/>
            <person name="Huptas C."/>
            <person name="Wenning M."/>
            <person name="Scherer S."/>
        </authorList>
    </citation>
    <scope>NUCLEOTIDE SEQUENCE [LARGE SCALE GENOMIC DNA]</scope>
    <source>
        <strain evidence="3 4">BSTT44</strain>
    </source>
</reference>
<evidence type="ECO:0000259" key="1">
    <source>
        <dbReference type="Pfam" id="PF00675"/>
    </source>
</evidence>
<dbReference type="Gene3D" id="3.30.830.10">
    <property type="entry name" value="Metalloenzyme, LuxS/M16 peptidase-like"/>
    <property type="match status" value="2"/>
</dbReference>
<feature type="domain" description="Peptidase M16 N-terminal" evidence="1">
    <location>
        <begin position="31"/>
        <end position="179"/>
    </location>
</feature>
<dbReference type="GO" id="GO:0046872">
    <property type="term" value="F:metal ion binding"/>
    <property type="evidence" value="ECO:0007669"/>
    <property type="project" value="InterPro"/>
</dbReference>
<dbReference type="SUPFAM" id="SSF63411">
    <property type="entry name" value="LuxS/MPP-like metallohydrolase"/>
    <property type="match status" value="2"/>
</dbReference>
<evidence type="ECO:0000313" key="3">
    <source>
        <dbReference type="EMBL" id="KQB53997.1"/>
    </source>
</evidence>
<sequence length="476" mass="52702">MPLQSLRELSEPTGVTSAPRIQSWTLKQGSRVLFVENHSVPMVDLKISFAAGSYYDGKTPGLAAMAQALFSVDSALKQADEIAREFDRYGVKITHGLNAEQSYFNLRSLSEPAVFNPVMALFTETLTRPKFSQANLSRIKRALQTDLELEQIIPQMRALAHIRAHLYPGQPSSHSIYGTSDSLERIEAKQLRDFNQRAYTAGNLKMVIVGDLTPEQARSLSQTFADALPQGPALPAPQMMVGAVNAGQALHLEDPSSQTLLMLAQNALPDQHPDAIAIRIANVIFNHVLNGQLREKHSVTYGVKSDIEPAQGTATWVIQLNTPPQYSQEAMRHAQALFADFLKSGPSEEQLNTLKKYLRHALPQLLATNKNLLDELEVINRFDQTLNFSHKTDEIQKMTTAQIKAAMNRHLAHSQWTTLTLGPSVAQLPLPDINSGEDSSQPLCNSTNWTNTGPHSLLGQRAVLWQLKHFLTPVTD</sequence>
<dbReference type="InterPro" id="IPR011249">
    <property type="entry name" value="Metalloenz_LuxS/M16"/>
</dbReference>
<evidence type="ECO:0008006" key="5">
    <source>
        <dbReference type="Google" id="ProtNLM"/>
    </source>
</evidence>
<dbReference type="InterPro" id="IPR007863">
    <property type="entry name" value="Peptidase_M16_C"/>
</dbReference>
<dbReference type="PANTHER" id="PTHR11851:SF224">
    <property type="entry name" value="PROCESSING PROTEASE"/>
    <property type="match status" value="1"/>
</dbReference>
<dbReference type="STRING" id="1563157.AQS70_22655"/>
<dbReference type="Proteomes" id="UP000050342">
    <property type="component" value="Unassembled WGS sequence"/>
</dbReference>
<dbReference type="EMBL" id="LLWH01000120">
    <property type="protein sequence ID" value="KQB53997.1"/>
    <property type="molecule type" value="Genomic_DNA"/>
</dbReference>
<dbReference type="AlphaFoldDB" id="A0A0Q0YWZ5"/>
<evidence type="ECO:0000313" key="4">
    <source>
        <dbReference type="Proteomes" id="UP000050342"/>
    </source>
</evidence>
<accession>A0A0Q0YWZ5</accession>
<dbReference type="PANTHER" id="PTHR11851">
    <property type="entry name" value="METALLOPROTEASE"/>
    <property type="match status" value="1"/>
</dbReference>
<dbReference type="Pfam" id="PF05193">
    <property type="entry name" value="Peptidase_M16_C"/>
    <property type="match status" value="1"/>
</dbReference>
<comment type="caution">
    <text evidence="3">The sequence shown here is derived from an EMBL/GenBank/DDBJ whole genome shotgun (WGS) entry which is preliminary data.</text>
</comment>
<feature type="domain" description="Peptidase M16 C-terminal" evidence="2">
    <location>
        <begin position="186"/>
        <end position="357"/>
    </location>
</feature>
<gene>
    <name evidence="3" type="ORF">AQS70_22655</name>
</gene>
<evidence type="ECO:0000259" key="2">
    <source>
        <dbReference type="Pfam" id="PF05193"/>
    </source>
</evidence>
<proteinExistence type="predicted"/>
<protein>
    <recommendedName>
        <fullName evidence="5">Peptidase M16</fullName>
    </recommendedName>
</protein>
<keyword evidence="4" id="KW-1185">Reference proteome</keyword>